<evidence type="ECO:0000256" key="1">
    <source>
        <dbReference type="SAM" id="MobiDB-lite"/>
    </source>
</evidence>
<evidence type="ECO:0000313" key="2">
    <source>
        <dbReference type="EMBL" id="KAK6191007.1"/>
    </source>
</evidence>
<feature type="region of interest" description="Disordered" evidence="1">
    <location>
        <begin position="195"/>
        <end position="226"/>
    </location>
</feature>
<protein>
    <submittedName>
        <fullName evidence="2">Uncharacterized protein</fullName>
    </submittedName>
</protein>
<name>A0AAN8K967_PATCE</name>
<feature type="compositionally biased region" description="Polar residues" evidence="1">
    <location>
        <begin position="200"/>
        <end position="211"/>
    </location>
</feature>
<dbReference type="EMBL" id="JAZGQO010000002">
    <property type="protein sequence ID" value="KAK6191007.1"/>
    <property type="molecule type" value="Genomic_DNA"/>
</dbReference>
<proteinExistence type="predicted"/>
<reference evidence="2 3" key="1">
    <citation type="submission" date="2024-01" db="EMBL/GenBank/DDBJ databases">
        <title>The genome of the rayed Mediterranean limpet Patella caerulea (Linnaeus, 1758).</title>
        <authorList>
            <person name="Anh-Thu Weber A."/>
            <person name="Halstead-Nussloch G."/>
        </authorList>
    </citation>
    <scope>NUCLEOTIDE SEQUENCE [LARGE SCALE GENOMIC DNA]</scope>
    <source>
        <strain evidence="2">AATW-2023a</strain>
        <tissue evidence="2">Whole specimen</tissue>
    </source>
</reference>
<dbReference type="Proteomes" id="UP001347796">
    <property type="component" value="Unassembled WGS sequence"/>
</dbReference>
<comment type="caution">
    <text evidence="2">The sequence shown here is derived from an EMBL/GenBank/DDBJ whole genome shotgun (WGS) entry which is preliminary data.</text>
</comment>
<sequence>MNVENLTQARSKSKQAVTISAKRLLTSVERNSGLEFISSLVRNLEKTFDGFSDIDDQYTLLTEDDKYAEHITVNGENLADYRNNVFAIFEEAKAKYLNFKAEQSTKPIRLLFSHQVARLTAVFEHINPIMQTSTPDIDMIKYDRDQMDIIHGEILTVLQKIQSYSGINIESEQKIVRDLTKTTDKFRREIHTVLNHKDSSTVPSEELSTGPNSPPSTVPAETAFQSPFLNTRTSRTDLKLKKLSLPIFSGKRKDWPDFKAIWT</sequence>
<organism evidence="2 3">
    <name type="scientific">Patella caerulea</name>
    <name type="common">Rayed Mediterranean limpet</name>
    <dbReference type="NCBI Taxonomy" id="87958"/>
    <lineage>
        <taxon>Eukaryota</taxon>
        <taxon>Metazoa</taxon>
        <taxon>Spiralia</taxon>
        <taxon>Lophotrochozoa</taxon>
        <taxon>Mollusca</taxon>
        <taxon>Gastropoda</taxon>
        <taxon>Patellogastropoda</taxon>
        <taxon>Patelloidea</taxon>
        <taxon>Patellidae</taxon>
        <taxon>Patella</taxon>
    </lineage>
</organism>
<accession>A0AAN8K967</accession>
<gene>
    <name evidence="2" type="ORF">SNE40_002757</name>
</gene>
<keyword evidence="3" id="KW-1185">Reference proteome</keyword>
<dbReference type="AlphaFoldDB" id="A0AAN8K967"/>
<evidence type="ECO:0000313" key="3">
    <source>
        <dbReference type="Proteomes" id="UP001347796"/>
    </source>
</evidence>